<dbReference type="InterPro" id="IPR003783">
    <property type="entry name" value="Regulatory_RecX"/>
</dbReference>
<evidence type="ECO:0000259" key="7">
    <source>
        <dbReference type="Pfam" id="PF21982"/>
    </source>
</evidence>
<protein>
    <recommendedName>
        <fullName evidence="3">Regulatory protein RecX</fullName>
    </recommendedName>
</protein>
<proteinExistence type="inferred from homology"/>
<dbReference type="GO" id="GO:0006282">
    <property type="term" value="P:regulation of DNA repair"/>
    <property type="evidence" value="ECO:0007669"/>
    <property type="project" value="InterPro"/>
</dbReference>
<dbReference type="EMBL" id="EU016610">
    <property type="protein sequence ID" value="ABZ07804.1"/>
    <property type="molecule type" value="Genomic_DNA"/>
</dbReference>
<dbReference type="InterPro" id="IPR053926">
    <property type="entry name" value="RecX_HTH_1st"/>
</dbReference>
<feature type="domain" description="RecX third three-helical" evidence="6">
    <location>
        <begin position="173"/>
        <end position="217"/>
    </location>
</feature>
<dbReference type="InterPro" id="IPR053924">
    <property type="entry name" value="RecX_HTH_2nd"/>
</dbReference>
<dbReference type="PANTHER" id="PTHR33602">
    <property type="entry name" value="REGULATORY PROTEIN RECX FAMILY PROTEIN"/>
    <property type="match status" value="1"/>
</dbReference>
<dbReference type="InterPro" id="IPR036388">
    <property type="entry name" value="WH-like_DNA-bd_sf"/>
</dbReference>
<evidence type="ECO:0000256" key="3">
    <source>
        <dbReference type="ARBA" id="ARBA00018111"/>
    </source>
</evidence>
<accession>B3T5E5</accession>
<feature type="domain" description="RecX second three-helical" evidence="5">
    <location>
        <begin position="123"/>
        <end position="164"/>
    </location>
</feature>
<comment type="subcellular location">
    <subcellularLocation>
        <location evidence="1">Cytoplasm</location>
    </subcellularLocation>
</comment>
<reference evidence="8" key="1">
    <citation type="journal article" date="2008" name="ISME J.">
        <title>Genomic patterns of recombination, clonal divergence and environment in marine microbial populations.</title>
        <authorList>
            <person name="Konstantinidis K.T."/>
            <person name="Delong E.F."/>
        </authorList>
    </citation>
    <scope>NUCLEOTIDE SEQUENCE</scope>
</reference>
<evidence type="ECO:0000259" key="6">
    <source>
        <dbReference type="Pfam" id="PF21981"/>
    </source>
</evidence>
<evidence type="ECO:0000313" key="8">
    <source>
        <dbReference type="EMBL" id="ABZ07804.1"/>
    </source>
</evidence>
<keyword evidence="4" id="KW-0963">Cytoplasm</keyword>
<dbReference type="PANTHER" id="PTHR33602:SF1">
    <property type="entry name" value="REGULATORY PROTEIN RECX FAMILY PROTEIN"/>
    <property type="match status" value="1"/>
</dbReference>
<organism evidence="8">
    <name type="scientific">uncultured marine microorganism HF4000_ANIW141I9</name>
    <dbReference type="NCBI Taxonomy" id="455537"/>
    <lineage>
        <taxon>unclassified sequences</taxon>
        <taxon>environmental samples</taxon>
    </lineage>
</organism>
<dbReference type="Pfam" id="PF21982">
    <property type="entry name" value="RecX_HTH1"/>
    <property type="match status" value="1"/>
</dbReference>
<evidence type="ECO:0000259" key="5">
    <source>
        <dbReference type="Pfam" id="PF02631"/>
    </source>
</evidence>
<dbReference type="Pfam" id="PF02631">
    <property type="entry name" value="RecX_HTH2"/>
    <property type="match status" value="1"/>
</dbReference>
<dbReference type="Gene3D" id="1.10.10.10">
    <property type="entry name" value="Winged helix-like DNA-binding domain superfamily/Winged helix DNA-binding domain"/>
    <property type="match status" value="3"/>
</dbReference>
<feature type="domain" description="RecX first three-helical" evidence="7">
    <location>
        <begin position="77"/>
        <end position="116"/>
    </location>
</feature>
<dbReference type="InterPro" id="IPR053925">
    <property type="entry name" value="RecX_HTH_3rd"/>
</dbReference>
<comment type="similarity">
    <text evidence="2">Belongs to the RecX family.</text>
</comment>
<dbReference type="AlphaFoldDB" id="B3T5E5"/>
<evidence type="ECO:0000256" key="2">
    <source>
        <dbReference type="ARBA" id="ARBA00009695"/>
    </source>
</evidence>
<dbReference type="HAMAP" id="MF_01114">
    <property type="entry name" value="RecX"/>
    <property type="match status" value="1"/>
</dbReference>
<name>B3T5E5_9ZZZZ</name>
<evidence type="ECO:0000256" key="4">
    <source>
        <dbReference type="ARBA" id="ARBA00022490"/>
    </source>
</evidence>
<dbReference type="Pfam" id="PF21981">
    <property type="entry name" value="RecX_HTH3"/>
    <property type="match status" value="1"/>
</dbReference>
<gene>
    <name evidence="8" type="ORF">ALOHA_HF4000ANIW141I9ctg1g5</name>
</gene>
<evidence type="ECO:0000256" key="1">
    <source>
        <dbReference type="ARBA" id="ARBA00004496"/>
    </source>
</evidence>
<sequence>MSVLSWAWIQRRGKLQRKIIAIKRKGQKRPKRLITFTDKSVFEISEDVFISIALEIGSEVDDEYLVELEEKENMHQALHAALSLLNYRMRSTAELYKRLTEKGYNPDIVERVIEKLNEKKFLDDEAFARAFIHDKINSRLLGPVALRRELFPHKLDKEIVEKLLQQAYAEMPEEELVERLIEKRKIKKGQKMTQKERNRLISYLQRRGHQWNVIRTVFDKWSI</sequence>